<dbReference type="STRING" id="52586.A0A0B1NZY9"/>
<dbReference type="PRINTS" id="PR00755">
    <property type="entry name" value="AFLATOXINBRP"/>
</dbReference>
<dbReference type="GO" id="GO:0006351">
    <property type="term" value="P:DNA-templated transcription"/>
    <property type="evidence" value="ECO:0007669"/>
    <property type="project" value="InterPro"/>
</dbReference>
<evidence type="ECO:0000256" key="2">
    <source>
        <dbReference type="ARBA" id="ARBA00022723"/>
    </source>
</evidence>
<feature type="domain" description="Zn(2)-C6 fungal-type" evidence="7">
    <location>
        <begin position="241"/>
        <end position="271"/>
    </location>
</feature>
<protein>
    <submittedName>
        <fullName evidence="8">Putative zinc finger transcription factor 1</fullName>
    </submittedName>
</protein>
<dbReference type="Pfam" id="PF00172">
    <property type="entry name" value="Zn_clus"/>
    <property type="match status" value="1"/>
</dbReference>
<dbReference type="Gene3D" id="4.10.240.10">
    <property type="entry name" value="Zn(2)-C6 fungal-type DNA-binding domain"/>
    <property type="match status" value="1"/>
</dbReference>
<evidence type="ECO:0000256" key="3">
    <source>
        <dbReference type="ARBA" id="ARBA00023015"/>
    </source>
</evidence>
<dbReference type="PROSITE" id="PS50048">
    <property type="entry name" value="ZN2_CY6_FUNGAL_2"/>
    <property type="match status" value="1"/>
</dbReference>
<evidence type="ECO:0000256" key="1">
    <source>
        <dbReference type="ARBA" id="ARBA00004123"/>
    </source>
</evidence>
<name>A0A0B1NZY9_UNCNE</name>
<dbReference type="PROSITE" id="PS00463">
    <property type="entry name" value="ZN2_CY6_FUNGAL_1"/>
    <property type="match status" value="1"/>
</dbReference>
<sequence>MSSGLPLTNFPTCNVINYTNTKNRGAYVERQSNKFLHQENISSTEKTQLGLAVLNDQQINVLNNPQYSNFTINNFHNISEPRVLSEVNINNNSILNNNFNNTTSSLVLDYQNNFNLDHSQRGPESPFPHLQGLENSFQNVEDSFVTGTTNIAQVQFMNGTTNCNQLLHTRASSEESNNIVGPSTPGIRLELYKEKYSLNAGVTIDENNSRVKVKEHKLDSIPAWSELKTKAGKERKRLPLACVACRRKKIRCSGEKPACKHCLRSKVPCVYKVTTRKPTPRTDYMALLDKRIKRMEERIFKIIPRENYDTNNNNCYSGPRSIVKPKIYRTPARNIAGRKRLTEEAFEEELGVWTQATPEPSIKEIKQRKNNILGIKSIGNELMTEGANELPTEELQKHLAEVFFENIEGQVYHLLHKPSFMERMRSNSIPPVLVLAICAISARFSTHPIIKKSPYHLRGEKWAAVSRSIVIRRYEYPDVTIVICLLILSLHESGTCQRERNWSLGGMAIRMALALDLHQDLDHDPMNADHEKKLGFIDRESRKRIMWACFAMDRLESSGRNRPPFISENIINLQLPIKEKYFIQGIPGQTEYLNESIGYISSSKVDEISDTKSNMDVSAYLLRVIAIWGRVSQYVYSSLYPHHESTSQGLESLFQSLDQQLATFHETLPENLKYNMENLSIHNTEGLANQFILLHIYLQQNILFLNRFALLDGGRKDLESRAFKEANAKKVAKSFAAADEISRLLENGNSYFISAPFVGYCAFFAGIVHILGIFSEDLSRKEISKTNLIINMNYLSRGKKHWMILKSMHEYLQDQWTICSDTNHSSKEIESSPIMSFQYSDLLDLYCNDTNMFNSSEETADFKKEITGDEKIDSKVASYRVEREGSHYTIKPFQNIGLYNSTRKSKKSPPAPLITNSTMSGNFGTKLNPQCVLQNYGQISPITPVNIYDQQHFHNPSYLFPEFQQVNLPQSDRTPDFDSFCCVDLESNVHHMSGTSPTWGTTQIIEGGSVDSRILNQSSGFNGPWLLPYSMDSVDLDHEQDIFPPMHESDTISSKWQDISNC</sequence>
<dbReference type="GO" id="GO:0005634">
    <property type="term" value="C:nucleus"/>
    <property type="evidence" value="ECO:0007669"/>
    <property type="project" value="UniProtKB-SubCell"/>
</dbReference>
<evidence type="ECO:0000313" key="8">
    <source>
        <dbReference type="EMBL" id="KHJ30605.1"/>
    </source>
</evidence>
<dbReference type="SMART" id="SM00906">
    <property type="entry name" value="Fungal_trans"/>
    <property type="match status" value="1"/>
</dbReference>
<dbReference type="InterPro" id="IPR050815">
    <property type="entry name" value="TF_fung"/>
</dbReference>
<keyword evidence="2" id="KW-0479">Metal-binding</keyword>
<dbReference type="CDD" id="cd00067">
    <property type="entry name" value="GAL4"/>
    <property type="match status" value="1"/>
</dbReference>
<keyword evidence="5" id="KW-0804">Transcription</keyword>
<dbReference type="OMA" id="NIEGQVY"/>
<dbReference type="InterPro" id="IPR036864">
    <property type="entry name" value="Zn2-C6_fun-type_DNA-bd_sf"/>
</dbReference>
<proteinExistence type="predicted"/>
<keyword evidence="9" id="KW-1185">Reference proteome</keyword>
<reference evidence="8 9" key="1">
    <citation type="journal article" date="2014" name="BMC Genomics">
        <title>Adaptive genomic structural variation in the grape powdery mildew pathogen, Erysiphe necator.</title>
        <authorList>
            <person name="Jones L."/>
            <person name="Riaz S."/>
            <person name="Morales-Cruz A."/>
            <person name="Amrine K.C."/>
            <person name="McGuire B."/>
            <person name="Gubler W.D."/>
            <person name="Walker M.A."/>
            <person name="Cantu D."/>
        </authorList>
    </citation>
    <scope>NUCLEOTIDE SEQUENCE [LARGE SCALE GENOMIC DNA]</scope>
    <source>
        <strain evidence="9">c</strain>
    </source>
</reference>
<evidence type="ECO:0000313" key="9">
    <source>
        <dbReference type="Proteomes" id="UP000030854"/>
    </source>
</evidence>
<keyword evidence="3" id="KW-0805">Transcription regulation</keyword>
<dbReference type="Proteomes" id="UP000030854">
    <property type="component" value="Unassembled WGS sequence"/>
</dbReference>
<dbReference type="GO" id="GO:0003677">
    <property type="term" value="F:DNA binding"/>
    <property type="evidence" value="ECO:0007669"/>
    <property type="project" value="InterPro"/>
</dbReference>
<dbReference type="SUPFAM" id="SSF57701">
    <property type="entry name" value="Zn2/Cys6 DNA-binding domain"/>
    <property type="match status" value="1"/>
</dbReference>
<dbReference type="EMBL" id="JNVN01003893">
    <property type="protein sequence ID" value="KHJ30605.1"/>
    <property type="molecule type" value="Genomic_DNA"/>
</dbReference>
<evidence type="ECO:0000259" key="7">
    <source>
        <dbReference type="PROSITE" id="PS50048"/>
    </source>
</evidence>
<dbReference type="Pfam" id="PF04082">
    <property type="entry name" value="Fungal_trans"/>
    <property type="match status" value="1"/>
</dbReference>
<comment type="caution">
    <text evidence="8">The sequence shown here is derived from an EMBL/GenBank/DDBJ whole genome shotgun (WGS) entry which is preliminary data.</text>
</comment>
<comment type="subcellular location">
    <subcellularLocation>
        <location evidence="1">Nucleus</location>
    </subcellularLocation>
</comment>
<keyword evidence="4" id="KW-0843">Virulence</keyword>
<organism evidence="8 9">
    <name type="scientific">Uncinula necator</name>
    <name type="common">Grape powdery mildew</name>
    <dbReference type="NCBI Taxonomy" id="52586"/>
    <lineage>
        <taxon>Eukaryota</taxon>
        <taxon>Fungi</taxon>
        <taxon>Dikarya</taxon>
        <taxon>Ascomycota</taxon>
        <taxon>Pezizomycotina</taxon>
        <taxon>Leotiomycetes</taxon>
        <taxon>Erysiphales</taxon>
        <taxon>Erysiphaceae</taxon>
        <taxon>Erysiphe</taxon>
    </lineage>
</organism>
<dbReference type="InterPro" id="IPR007219">
    <property type="entry name" value="XnlR_reg_dom"/>
</dbReference>
<dbReference type="HOGENOM" id="CLU_289056_0_0_1"/>
<dbReference type="GO" id="GO:0008270">
    <property type="term" value="F:zinc ion binding"/>
    <property type="evidence" value="ECO:0007669"/>
    <property type="project" value="InterPro"/>
</dbReference>
<dbReference type="SMART" id="SM00066">
    <property type="entry name" value="GAL4"/>
    <property type="match status" value="1"/>
</dbReference>
<dbReference type="AlphaFoldDB" id="A0A0B1NZY9"/>
<evidence type="ECO:0000256" key="5">
    <source>
        <dbReference type="ARBA" id="ARBA00023163"/>
    </source>
</evidence>
<keyword evidence="6" id="KW-0539">Nucleus</keyword>
<dbReference type="PANTHER" id="PTHR47338:SF27">
    <property type="entry name" value="ZN(II)2CYS6 TRANSCRIPTION FACTOR (EUROFUNG)"/>
    <property type="match status" value="1"/>
</dbReference>
<gene>
    <name evidence="8" type="ORF">EV44_g3192</name>
</gene>
<evidence type="ECO:0000256" key="6">
    <source>
        <dbReference type="ARBA" id="ARBA00023242"/>
    </source>
</evidence>
<evidence type="ECO:0000256" key="4">
    <source>
        <dbReference type="ARBA" id="ARBA00023026"/>
    </source>
</evidence>
<accession>A0A0B1NZY9</accession>
<dbReference type="PANTHER" id="PTHR47338">
    <property type="entry name" value="ZN(II)2CYS6 TRANSCRIPTION FACTOR (EUROFUNG)-RELATED"/>
    <property type="match status" value="1"/>
</dbReference>
<dbReference type="InterPro" id="IPR001138">
    <property type="entry name" value="Zn2Cys6_DnaBD"/>
</dbReference>
<dbReference type="GO" id="GO:0000981">
    <property type="term" value="F:DNA-binding transcription factor activity, RNA polymerase II-specific"/>
    <property type="evidence" value="ECO:0007669"/>
    <property type="project" value="InterPro"/>
</dbReference>
<dbReference type="CDD" id="cd12148">
    <property type="entry name" value="fungal_TF_MHR"/>
    <property type="match status" value="1"/>
</dbReference>